<sequence length="363" mass="38452">MGVIHEETANRSPIPGGNQGPGSGSADHRDSAGRAGRWQAPGGLCGRAGINQGGGVASSQSGLGSGAAHCTRGVRANNGGAARTSSLHRQEVGRGRQEKEIGTEVMKTLVTAIQKGGQGKTFATCHLAFDFQERGLRVAVIDLDTQGNASFTLAAHQSGYLSSQLFSGDDEGLRHWFAQREQNGENGGIALIAADAGLANLDKMELSQAAASMRASVAVLGEFFDVCLIDTAPSLGVGMTAAVLASDYMLSPVEMEAYSLQGMKKMVAVISNLRKMNPKLRFIGMVPNKVDARKPRHVANLETLQQAYPQLILPFSVGARDSIAEALGEQMPVWKIKKTAARKATKEVRALADYVYTKMEIAQ</sequence>
<dbReference type="EMBL" id="AY950444">
    <property type="protein sequence ID" value="AAY97970.1"/>
    <property type="molecule type" value="Genomic_DNA"/>
</dbReference>
<feature type="compositionally biased region" description="Basic and acidic residues" evidence="1">
    <location>
        <begin position="88"/>
        <end position="98"/>
    </location>
</feature>
<protein>
    <submittedName>
        <fullName evidence="3">IncC</fullName>
    </submittedName>
</protein>
<reference evidence="3" key="1">
    <citation type="journal article" date="2011" name="Nat. Commun.">
        <title>The IncP-1 plasmid backbone adapts to different host bacterial species and evolves through homologous recombination.</title>
        <authorList>
            <person name="Norberg P."/>
            <person name="Bergstrom M."/>
            <person name="Jethava V."/>
            <person name="Dubhashi D."/>
            <person name="Hermansson M."/>
        </authorList>
    </citation>
    <scope>NUCLEOTIDE SEQUENCE</scope>
    <source>
        <plasmid evidence="3">pMCBF1</plasmid>
    </source>
</reference>
<dbReference type="AlphaFoldDB" id="F2FB22"/>
<dbReference type="InterPro" id="IPR050678">
    <property type="entry name" value="DNA_Partitioning_ATPase"/>
</dbReference>
<feature type="region of interest" description="Disordered" evidence="1">
    <location>
        <begin position="1"/>
        <end position="98"/>
    </location>
</feature>
<dbReference type="Gene3D" id="3.40.50.300">
    <property type="entry name" value="P-loop containing nucleotide triphosphate hydrolases"/>
    <property type="match status" value="1"/>
</dbReference>
<geneLocation type="plasmid" evidence="3">
    <name>pMCBF1</name>
</geneLocation>
<evidence type="ECO:0000313" key="3">
    <source>
        <dbReference type="EMBL" id="AAY97970.1"/>
    </source>
</evidence>
<dbReference type="PANTHER" id="PTHR13696">
    <property type="entry name" value="P-LOOP CONTAINING NUCLEOSIDE TRIPHOSPHATE HYDROLASE"/>
    <property type="match status" value="1"/>
</dbReference>
<dbReference type="CDD" id="cd02042">
    <property type="entry name" value="ParAB_family"/>
    <property type="match status" value="1"/>
</dbReference>
<dbReference type="PANTHER" id="PTHR13696:SF99">
    <property type="entry name" value="COBYRINIC ACID AC-DIAMIDE SYNTHASE"/>
    <property type="match status" value="1"/>
</dbReference>
<evidence type="ECO:0000256" key="1">
    <source>
        <dbReference type="SAM" id="MobiDB-lite"/>
    </source>
</evidence>
<feature type="domain" description="AAA" evidence="2">
    <location>
        <begin position="106"/>
        <end position="281"/>
    </location>
</feature>
<feature type="compositionally biased region" description="Low complexity" evidence="1">
    <location>
        <begin position="57"/>
        <end position="68"/>
    </location>
</feature>
<proteinExistence type="predicted"/>
<dbReference type="Pfam" id="PF13614">
    <property type="entry name" value="AAA_31"/>
    <property type="match status" value="1"/>
</dbReference>
<organism evidence="3">
    <name type="scientific">Plasmid pMCBF1</name>
    <dbReference type="NCBI Taxonomy" id="1003194"/>
    <lineage>
        <taxon>other sequences</taxon>
        <taxon>plasmids</taxon>
    </lineage>
</organism>
<dbReference type="InterPro" id="IPR025669">
    <property type="entry name" value="AAA_dom"/>
</dbReference>
<gene>
    <name evidence="3" type="primary">incC</name>
</gene>
<dbReference type="SUPFAM" id="SSF52540">
    <property type="entry name" value="P-loop containing nucleoside triphosphate hydrolases"/>
    <property type="match status" value="1"/>
</dbReference>
<keyword evidence="3" id="KW-0614">Plasmid</keyword>
<accession>F2FB22</accession>
<evidence type="ECO:0000259" key="2">
    <source>
        <dbReference type="Pfam" id="PF13614"/>
    </source>
</evidence>
<dbReference type="InterPro" id="IPR027417">
    <property type="entry name" value="P-loop_NTPase"/>
</dbReference>
<feature type="compositionally biased region" description="Gly residues" evidence="1">
    <location>
        <begin position="43"/>
        <end position="56"/>
    </location>
</feature>
<name>F2FB22_9ZZZZ</name>